<keyword evidence="3" id="KW-0862">Zinc</keyword>
<dbReference type="OrthoDB" id="341532at2157"/>
<dbReference type="PRINTS" id="PR01790">
    <property type="entry name" value="SMP30FAMILY"/>
</dbReference>
<dbReference type="InterPro" id="IPR005511">
    <property type="entry name" value="SMP-30"/>
</dbReference>
<dbReference type="RefSeq" id="WP_110369620.1">
    <property type="nucleotide sequence ID" value="NZ_CP029287.2"/>
</dbReference>
<protein>
    <submittedName>
        <fullName evidence="5">Gluconolaconase</fullName>
    </submittedName>
</protein>
<dbReference type="GeneID" id="36836131"/>
<accession>A0A2U9IWE5</accession>
<dbReference type="SUPFAM" id="SSF63829">
    <property type="entry name" value="Calcium-dependent phosphotriesterase"/>
    <property type="match status" value="1"/>
</dbReference>
<feature type="binding site" evidence="3">
    <location>
        <position position="140"/>
    </location>
    <ligand>
        <name>a divalent metal cation</name>
        <dbReference type="ChEBI" id="CHEBI:60240"/>
    </ligand>
</feature>
<dbReference type="Gene3D" id="2.120.10.30">
    <property type="entry name" value="TolB, C-terminal domain"/>
    <property type="match status" value="1"/>
</dbReference>
<dbReference type="Proteomes" id="UP000247586">
    <property type="component" value="Chromosome"/>
</dbReference>
<dbReference type="KEGG" id="mhk:DFR87_12275"/>
<evidence type="ECO:0000313" key="5">
    <source>
        <dbReference type="EMBL" id="AWS00326.1"/>
    </source>
</evidence>
<dbReference type="InterPro" id="IPR011042">
    <property type="entry name" value="6-blade_b-propeller_TolB-like"/>
</dbReference>
<evidence type="ECO:0000256" key="1">
    <source>
        <dbReference type="ARBA" id="ARBA00008853"/>
    </source>
</evidence>
<comment type="similarity">
    <text evidence="1">Belongs to the SMP-30/CGR1 family.</text>
</comment>
<feature type="active site" description="Proton donor/acceptor" evidence="2">
    <location>
        <position position="186"/>
    </location>
</feature>
<reference evidence="6" key="2">
    <citation type="submission" date="2020-03" db="EMBL/GenBank/DDBJ databases">
        <title>Complete Genome Sequences of Extremely Thermoacidophilic, Metal-Mobilizing Type-Strain Members of the Archaeal Family Sulfolobaceae: Acidianus brierleyi DSM-1651T, Acidianus sulfidivorans DSM-18786T, Metallosphaera hakonensis DSM-7519T, and Metallosphaera prunae DSM-10039T.</title>
        <authorList>
            <person name="Counts J.A."/>
            <person name="Kelly R.M."/>
        </authorList>
    </citation>
    <scope>NUCLEOTIDE SEQUENCE [LARGE SCALE GENOMIC DNA]</scope>
    <source>
        <strain evidence="6">HO1-1</strain>
    </source>
</reference>
<evidence type="ECO:0000259" key="4">
    <source>
        <dbReference type="Pfam" id="PF08450"/>
    </source>
</evidence>
<dbReference type="EMBL" id="CP029287">
    <property type="protein sequence ID" value="AWS00326.1"/>
    <property type="molecule type" value="Genomic_DNA"/>
</dbReference>
<keyword evidence="3" id="KW-0479">Metal-binding</keyword>
<keyword evidence="6" id="KW-1185">Reference proteome</keyword>
<dbReference type="GO" id="GO:0005509">
    <property type="term" value="F:calcium ion binding"/>
    <property type="evidence" value="ECO:0007669"/>
    <property type="project" value="TreeGrafter"/>
</dbReference>
<organism evidence="5 6">
    <name type="scientific">Metallosphaera hakonensis JCM 8857 = DSM 7519</name>
    <dbReference type="NCBI Taxonomy" id="1293036"/>
    <lineage>
        <taxon>Archaea</taxon>
        <taxon>Thermoproteota</taxon>
        <taxon>Thermoprotei</taxon>
        <taxon>Sulfolobales</taxon>
        <taxon>Sulfolobaceae</taxon>
        <taxon>Metallosphaera</taxon>
    </lineage>
</organism>
<name>A0A2U9IWE5_9CREN</name>
<evidence type="ECO:0000256" key="3">
    <source>
        <dbReference type="PIRSR" id="PIRSR605511-2"/>
    </source>
</evidence>
<feature type="binding site" evidence="3">
    <location>
        <position position="186"/>
    </location>
    <ligand>
        <name>a divalent metal cation</name>
        <dbReference type="ChEBI" id="CHEBI:60240"/>
    </ligand>
</feature>
<gene>
    <name evidence="5" type="ORF">DFR87_12275</name>
</gene>
<dbReference type="PANTHER" id="PTHR10907">
    <property type="entry name" value="REGUCALCIN"/>
    <property type="match status" value="1"/>
</dbReference>
<reference evidence="6" key="3">
    <citation type="submission" date="2020-03" db="EMBL/GenBank/DDBJ databases">
        <title>Sequencing and Assembly of Multiple Reported Metal-Biooxidizing Members of the Extremely Thermoacidophilic Archaeal Family Sulfolobaceae.</title>
        <authorList>
            <person name="Counts J.A."/>
            <person name="Kelly R.M."/>
        </authorList>
    </citation>
    <scope>NUCLEOTIDE SEQUENCE [LARGE SCALE GENOMIC DNA]</scope>
    <source>
        <strain evidence="6">HO1-1</strain>
    </source>
</reference>
<dbReference type="Pfam" id="PF08450">
    <property type="entry name" value="SGL"/>
    <property type="match status" value="1"/>
</dbReference>
<dbReference type="AlphaFoldDB" id="A0A2U9IWE5"/>
<dbReference type="GO" id="GO:0004341">
    <property type="term" value="F:gluconolactonase activity"/>
    <property type="evidence" value="ECO:0007669"/>
    <property type="project" value="TreeGrafter"/>
</dbReference>
<dbReference type="PANTHER" id="PTHR10907:SF47">
    <property type="entry name" value="REGUCALCIN"/>
    <property type="match status" value="1"/>
</dbReference>
<feature type="binding site" evidence="3">
    <location>
        <position position="96"/>
    </location>
    <ligand>
        <name>substrate</name>
    </ligand>
</feature>
<dbReference type="InterPro" id="IPR013658">
    <property type="entry name" value="SGL"/>
</dbReference>
<feature type="binding site" evidence="3">
    <location>
        <position position="15"/>
    </location>
    <ligand>
        <name>a divalent metal cation</name>
        <dbReference type="ChEBI" id="CHEBI:60240"/>
    </ligand>
</feature>
<feature type="binding site" evidence="3">
    <location>
        <position position="94"/>
    </location>
    <ligand>
        <name>substrate</name>
    </ligand>
</feature>
<sequence length="274" mass="30165">MEPSIYVRSRARLGEGPLWDPRTNTLYWVDIDGGKLHVTKDGKDKEIEAPHLISALGLTEDENTLIASAGLTLYTFSNSRGFVPVSSITGEGVRFNDGKCGPDGKFWVGTMDLKEEKDVGKLFRYEGKFISLVDNLIISNGLDWYRNTFYLVDSPRKRVYAFRVIDGELESLGVAIETSDYPGVPDGMVVDSSGLVWVAHYGGGLVTAWEPFSRRAEIEIKMPVKIVTSVVFGGPKLNHLFVTSSSRAGEELGGSVFVVETDHLGREPNICAKI</sequence>
<comment type="cofactor">
    <cofactor evidence="3">
        <name>Zn(2+)</name>
        <dbReference type="ChEBI" id="CHEBI:29105"/>
    </cofactor>
    <text evidence="3">Binds 1 divalent metal cation per subunit.</text>
</comment>
<evidence type="ECO:0000313" key="6">
    <source>
        <dbReference type="Proteomes" id="UP000247586"/>
    </source>
</evidence>
<evidence type="ECO:0000256" key="2">
    <source>
        <dbReference type="PIRSR" id="PIRSR605511-1"/>
    </source>
</evidence>
<dbReference type="STRING" id="1293036.GCA_001315825_02070"/>
<dbReference type="GO" id="GO:0019853">
    <property type="term" value="P:L-ascorbic acid biosynthetic process"/>
    <property type="evidence" value="ECO:0007669"/>
    <property type="project" value="TreeGrafter"/>
</dbReference>
<feature type="domain" description="SMP-30/Gluconolactonase/LRE-like region" evidence="4">
    <location>
        <begin position="13"/>
        <end position="245"/>
    </location>
</feature>
<proteinExistence type="inferred from homology"/>
<reference evidence="5 6" key="1">
    <citation type="submission" date="2018-05" db="EMBL/GenBank/DDBJ databases">
        <title>Complete Genome Sequences of Extremely Thermoacidophilic, Metal-Mobilizing Type-Strain Members of the Archaeal Family Sulfolobaceae: Acidianus brierleyi DSM-1651T, Acidianus sulfidivorans DSM-18786T, Metallosphaera hakonensis DSM-7519T, and Metallosphaera prunae DSM-10039T.</title>
        <authorList>
            <person name="Counts J.A."/>
            <person name="Kelly R.M."/>
        </authorList>
    </citation>
    <scope>NUCLEOTIDE SEQUENCE [LARGE SCALE GENOMIC DNA]</scope>
    <source>
        <strain evidence="5 6">HO1-1</strain>
    </source>
</reference>